<dbReference type="Pfam" id="PF02082">
    <property type="entry name" value="Rrf2"/>
    <property type="match status" value="1"/>
</dbReference>
<dbReference type="OrthoDB" id="9808360at2"/>
<dbReference type="Gene3D" id="1.10.10.10">
    <property type="entry name" value="Winged helix-like DNA-binding domain superfamily/Winged helix DNA-binding domain"/>
    <property type="match status" value="1"/>
</dbReference>
<dbReference type="KEGG" id="bfz:BAU07_10135"/>
<dbReference type="InterPro" id="IPR000944">
    <property type="entry name" value="Tscrpt_reg_Rrf2"/>
</dbReference>
<dbReference type="Proteomes" id="UP000091926">
    <property type="component" value="Chromosome"/>
</dbReference>
<name>A0A193GC58_9BORD</name>
<evidence type="ECO:0000313" key="2">
    <source>
        <dbReference type="EMBL" id="ANN77410.1"/>
    </source>
</evidence>
<dbReference type="STRING" id="463014.BAU07_10135"/>
<protein>
    <submittedName>
        <fullName evidence="2">Fe-S cluster assembly transcriptional regulator IscR</fullName>
    </submittedName>
</protein>
<dbReference type="PANTHER" id="PTHR33221:SF5">
    <property type="entry name" value="HTH-TYPE TRANSCRIPTIONAL REGULATOR ISCR"/>
    <property type="match status" value="1"/>
</dbReference>
<dbReference type="InterPro" id="IPR036388">
    <property type="entry name" value="WH-like_DNA-bd_sf"/>
</dbReference>
<proteinExistence type="predicted"/>
<dbReference type="SUPFAM" id="SSF46785">
    <property type="entry name" value="Winged helix' DNA-binding domain"/>
    <property type="match status" value="1"/>
</dbReference>
<evidence type="ECO:0000256" key="1">
    <source>
        <dbReference type="ARBA" id="ARBA00023125"/>
    </source>
</evidence>
<organism evidence="2 3">
    <name type="scientific">Bordetella flabilis</name>
    <dbReference type="NCBI Taxonomy" id="463014"/>
    <lineage>
        <taxon>Bacteria</taxon>
        <taxon>Pseudomonadati</taxon>
        <taxon>Pseudomonadota</taxon>
        <taxon>Betaproteobacteria</taxon>
        <taxon>Burkholderiales</taxon>
        <taxon>Alcaligenaceae</taxon>
        <taxon>Bordetella</taxon>
    </lineage>
</organism>
<dbReference type="PANTHER" id="PTHR33221">
    <property type="entry name" value="WINGED HELIX-TURN-HELIX TRANSCRIPTIONAL REGULATOR, RRF2 FAMILY"/>
    <property type="match status" value="1"/>
</dbReference>
<dbReference type="GO" id="GO:0005829">
    <property type="term" value="C:cytosol"/>
    <property type="evidence" value="ECO:0007669"/>
    <property type="project" value="TreeGrafter"/>
</dbReference>
<dbReference type="GO" id="GO:0003690">
    <property type="term" value="F:double-stranded DNA binding"/>
    <property type="evidence" value="ECO:0007669"/>
    <property type="project" value="InterPro"/>
</dbReference>
<dbReference type="GO" id="GO:0003700">
    <property type="term" value="F:DNA-binding transcription factor activity"/>
    <property type="evidence" value="ECO:0007669"/>
    <property type="project" value="InterPro"/>
</dbReference>
<evidence type="ECO:0000313" key="3">
    <source>
        <dbReference type="Proteomes" id="UP000091926"/>
    </source>
</evidence>
<keyword evidence="3" id="KW-1185">Reference proteome</keyword>
<keyword evidence="1" id="KW-0238">DNA-binding</keyword>
<dbReference type="NCBIfam" id="TIGR00738">
    <property type="entry name" value="rrf2_super"/>
    <property type="match status" value="1"/>
</dbReference>
<reference evidence="2 3" key="1">
    <citation type="submission" date="2016-06" db="EMBL/GenBank/DDBJ databases">
        <title>Complete genome sequences of Bordetella bronchialis and Bordetella flabilis.</title>
        <authorList>
            <person name="LiPuma J.J."/>
            <person name="Spilker T."/>
        </authorList>
    </citation>
    <scope>NUCLEOTIDE SEQUENCE [LARGE SCALE GENOMIC DNA]</scope>
    <source>
        <strain evidence="2 3">AU10664</strain>
    </source>
</reference>
<dbReference type="PROSITE" id="PS51197">
    <property type="entry name" value="HTH_RRF2_2"/>
    <property type="match status" value="1"/>
</dbReference>
<dbReference type="AlphaFoldDB" id="A0A193GC58"/>
<gene>
    <name evidence="2" type="ORF">BAU07_10135</name>
</gene>
<dbReference type="NCBIfam" id="TIGR02010">
    <property type="entry name" value="IscR"/>
    <property type="match status" value="1"/>
</dbReference>
<dbReference type="InterPro" id="IPR036390">
    <property type="entry name" value="WH_DNA-bd_sf"/>
</dbReference>
<dbReference type="RefSeq" id="WP_066656940.1">
    <property type="nucleotide sequence ID" value="NZ_CBCSCL010000005.1"/>
</dbReference>
<dbReference type="FunFam" id="1.10.10.10:FF:000026">
    <property type="entry name" value="HTH-type transcriptional regulator IscR"/>
    <property type="match status" value="1"/>
</dbReference>
<accession>A0A193GC58</accession>
<sequence length="184" mass="19708">MRLTTKGRFAVTAMIDLAMRQHSGPVTLAAISQRQNISLSYLEQLFGKLRRHELVDSVRGPGGGYSLARLARNVTVADIIFAVDEPLDATSCAGKQDCTSGKDGKSGKCMTHELWATLNRKMVDYLDSVSLQDLVDQQRVRQLQEASKQAQNGTVRVNRVTNGTAVSSPCANAASAPTGASATA</sequence>
<dbReference type="EMBL" id="CP016172">
    <property type="protein sequence ID" value="ANN77410.1"/>
    <property type="molecule type" value="Genomic_DNA"/>
</dbReference>
<dbReference type="InterPro" id="IPR010242">
    <property type="entry name" value="TF_HTH_IscR"/>
</dbReference>